<evidence type="ECO:0000313" key="6">
    <source>
        <dbReference type="Proteomes" id="UP000807353"/>
    </source>
</evidence>
<dbReference type="InterPro" id="IPR050987">
    <property type="entry name" value="AtrR-like"/>
</dbReference>
<feature type="region of interest" description="Disordered" evidence="3">
    <location>
        <begin position="731"/>
        <end position="761"/>
    </location>
</feature>
<dbReference type="AlphaFoldDB" id="A0A9P5Y7M2"/>
<feature type="domain" description="Zn(2)-C6 fungal-type" evidence="4">
    <location>
        <begin position="26"/>
        <end position="59"/>
    </location>
</feature>
<dbReference type="GO" id="GO:0006351">
    <property type="term" value="P:DNA-templated transcription"/>
    <property type="evidence" value="ECO:0007669"/>
    <property type="project" value="InterPro"/>
</dbReference>
<dbReference type="GO" id="GO:0000981">
    <property type="term" value="F:DNA-binding transcription factor activity, RNA polymerase II-specific"/>
    <property type="evidence" value="ECO:0007669"/>
    <property type="project" value="InterPro"/>
</dbReference>
<dbReference type="Pfam" id="PF04082">
    <property type="entry name" value="Fungal_trans"/>
    <property type="match status" value="1"/>
</dbReference>
<dbReference type="GO" id="GO:0008270">
    <property type="term" value="F:zinc ion binding"/>
    <property type="evidence" value="ECO:0007669"/>
    <property type="project" value="InterPro"/>
</dbReference>
<proteinExistence type="predicted"/>
<keyword evidence="2" id="KW-0539">Nucleus</keyword>
<keyword evidence="6" id="KW-1185">Reference proteome</keyword>
<dbReference type="PROSITE" id="PS00463">
    <property type="entry name" value="ZN2_CY6_FUNGAL_1"/>
    <property type="match status" value="1"/>
</dbReference>
<organism evidence="5 6">
    <name type="scientific">Collybia nuda</name>
    <dbReference type="NCBI Taxonomy" id="64659"/>
    <lineage>
        <taxon>Eukaryota</taxon>
        <taxon>Fungi</taxon>
        <taxon>Dikarya</taxon>
        <taxon>Basidiomycota</taxon>
        <taxon>Agaricomycotina</taxon>
        <taxon>Agaricomycetes</taxon>
        <taxon>Agaricomycetidae</taxon>
        <taxon>Agaricales</taxon>
        <taxon>Tricholomatineae</taxon>
        <taxon>Clitocybaceae</taxon>
        <taxon>Collybia</taxon>
    </lineage>
</organism>
<dbReference type="SUPFAM" id="SSF57701">
    <property type="entry name" value="Zn2/Cys6 DNA-binding domain"/>
    <property type="match status" value="1"/>
</dbReference>
<dbReference type="CDD" id="cd00067">
    <property type="entry name" value="GAL4"/>
    <property type="match status" value="1"/>
</dbReference>
<dbReference type="Proteomes" id="UP000807353">
    <property type="component" value="Unassembled WGS sequence"/>
</dbReference>
<evidence type="ECO:0000256" key="2">
    <source>
        <dbReference type="ARBA" id="ARBA00023242"/>
    </source>
</evidence>
<dbReference type="EMBL" id="MU150259">
    <property type="protein sequence ID" value="KAF9463753.1"/>
    <property type="molecule type" value="Genomic_DNA"/>
</dbReference>
<dbReference type="InterPro" id="IPR007219">
    <property type="entry name" value="XnlR_reg_dom"/>
</dbReference>
<dbReference type="CDD" id="cd12148">
    <property type="entry name" value="fungal_TF_MHR"/>
    <property type="match status" value="1"/>
</dbReference>
<evidence type="ECO:0000259" key="4">
    <source>
        <dbReference type="PROSITE" id="PS50048"/>
    </source>
</evidence>
<dbReference type="SMART" id="SM00066">
    <property type="entry name" value="GAL4"/>
    <property type="match status" value="1"/>
</dbReference>
<dbReference type="PANTHER" id="PTHR46910:SF38">
    <property type="entry name" value="ZN(2)-C6 FUNGAL-TYPE DOMAIN-CONTAINING PROTEIN"/>
    <property type="match status" value="1"/>
</dbReference>
<evidence type="ECO:0000256" key="3">
    <source>
        <dbReference type="SAM" id="MobiDB-lite"/>
    </source>
</evidence>
<gene>
    <name evidence="5" type="ORF">BDZ94DRAFT_1217550</name>
</gene>
<reference evidence="5" key="1">
    <citation type="submission" date="2020-11" db="EMBL/GenBank/DDBJ databases">
        <authorList>
            <consortium name="DOE Joint Genome Institute"/>
            <person name="Ahrendt S."/>
            <person name="Riley R."/>
            <person name="Andreopoulos W."/>
            <person name="Labutti K."/>
            <person name="Pangilinan J."/>
            <person name="Ruiz-Duenas F.J."/>
            <person name="Barrasa J.M."/>
            <person name="Sanchez-Garcia M."/>
            <person name="Camarero S."/>
            <person name="Miyauchi S."/>
            <person name="Serrano A."/>
            <person name="Linde D."/>
            <person name="Babiker R."/>
            <person name="Drula E."/>
            <person name="Ayuso-Fernandez I."/>
            <person name="Pacheco R."/>
            <person name="Padilla G."/>
            <person name="Ferreira P."/>
            <person name="Barriuso J."/>
            <person name="Kellner H."/>
            <person name="Castanera R."/>
            <person name="Alfaro M."/>
            <person name="Ramirez L."/>
            <person name="Pisabarro A.G."/>
            <person name="Kuo A."/>
            <person name="Tritt A."/>
            <person name="Lipzen A."/>
            <person name="He G."/>
            <person name="Yan M."/>
            <person name="Ng V."/>
            <person name="Cullen D."/>
            <person name="Martin F."/>
            <person name="Rosso M.-N."/>
            <person name="Henrissat B."/>
            <person name="Hibbett D."/>
            <person name="Martinez A.T."/>
            <person name="Grigoriev I.V."/>
        </authorList>
    </citation>
    <scope>NUCLEOTIDE SEQUENCE</scope>
    <source>
        <strain evidence="5">CBS 247.69</strain>
    </source>
</reference>
<dbReference type="SMART" id="SM00906">
    <property type="entry name" value="Fungal_trans"/>
    <property type="match status" value="1"/>
</dbReference>
<evidence type="ECO:0000313" key="5">
    <source>
        <dbReference type="EMBL" id="KAF9463753.1"/>
    </source>
</evidence>
<feature type="region of interest" description="Disordered" evidence="3">
    <location>
        <begin position="609"/>
        <end position="714"/>
    </location>
</feature>
<name>A0A9P5Y7M2_9AGAR</name>
<dbReference type="PROSITE" id="PS50048">
    <property type="entry name" value="ZN2_CY6_FUNGAL_2"/>
    <property type="match status" value="1"/>
</dbReference>
<dbReference type="GO" id="GO:0003677">
    <property type="term" value="F:DNA binding"/>
    <property type="evidence" value="ECO:0007669"/>
    <property type="project" value="InterPro"/>
</dbReference>
<dbReference type="Gene3D" id="4.10.240.10">
    <property type="entry name" value="Zn(2)-C6 fungal-type DNA-binding domain"/>
    <property type="match status" value="1"/>
</dbReference>
<dbReference type="Pfam" id="PF00172">
    <property type="entry name" value="Zn_clus"/>
    <property type="match status" value="1"/>
</dbReference>
<feature type="compositionally biased region" description="Pro residues" evidence="3">
    <location>
        <begin position="699"/>
        <end position="709"/>
    </location>
</feature>
<dbReference type="OrthoDB" id="4456959at2759"/>
<dbReference type="InterPro" id="IPR001138">
    <property type="entry name" value="Zn2Cys6_DnaBD"/>
</dbReference>
<dbReference type="PANTHER" id="PTHR46910">
    <property type="entry name" value="TRANSCRIPTION FACTOR PDR1"/>
    <property type="match status" value="1"/>
</dbReference>
<feature type="compositionally biased region" description="Basic and acidic residues" evidence="3">
    <location>
        <begin position="687"/>
        <end position="698"/>
    </location>
</feature>
<dbReference type="InterPro" id="IPR036864">
    <property type="entry name" value="Zn2-C6_fun-type_DNA-bd_sf"/>
</dbReference>
<evidence type="ECO:0000256" key="1">
    <source>
        <dbReference type="ARBA" id="ARBA00022723"/>
    </source>
</evidence>
<accession>A0A9P5Y7M2</accession>
<feature type="region of interest" description="Disordered" evidence="3">
    <location>
        <begin position="822"/>
        <end position="847"/>
    </location>
</feature>
<feature type="compositionally biased region" description="Low complexity" evidence="3">
    <location>
        <begin position="749"/>
        <end position="760"/>
    </location>
</feature>
<comment type="caution">
    <text evidence="5">The sequence shown here is derived from an EMBL/GenBank/DDBJ whole genome shotgun (WGS) entry which is preliminary data.</text>
</comment>
<protein>
    <submittedName>
        <fullName evidence="5">Fungal-specific transcription factor domain-containing protein</fullName>
    </submittedName>
</protein>
<keyword evidence="1" id="KW-0479">Metal-binding</keyword>
<sequence>MSSYDDEDNEAAPGTRDLGKRKVQRACDLCRRKKVRCDGPQMLNQRCTNCITVGQNCTYVEAAKRRGPPKAYLDSLKNRVENLERLLSELHPEALASLDGPSGSDLSSLPHNSIRLKTQEDNLEDMVLVESLDKLSLDGRFLGKSSGAMLMESVMNMRDQYMGIKRDSRAREHQAPRLWGPPPKVRYPRHDFPEEDLMFSLIDLYFNHMNLFLPLLYRPTFDRAVSEGLHLTDELFALNLLLVCAVGSRYSNDPRVLLEDSTSWHSCGWKWFSQVPMVKEAPTRPASLYEIQYYCLVGQYLHASSVPQACWTVVGIGIRAAQDVGAHRRKTSRGITAHEDELWKRAFWVLVCMDRLFSSSCGRPCSIHDEEFDLDMPIECDDVYWEHRDPQQCFKQQSKRPSVITYFCLYIRLSQILATVLRSVYAINKQKILLGFVGPQWEEKLVADLDSALNSWADSVPDHLRWNPHREDDIFFNQSASLWCFYYHIQILVHRPFIPSPRRPVPLPFPSLAICTNAARSCSHVASIQGQRFTIAPPPIQTTAFSSGVVLLLNIWGGKRSGITTDPNKEMTDVHKCMSVLKMSETRWFLAGRLWDILYELASVGELPLPASVAPPKRERDEEIMPTSGPGPGSDPGTTDPTIVPMDFSRNIAGTKRITKGGISASSANYQEPPQSAQPPRRPQRPQQHEQPRSRHPEFPAPPPPPPVLTLPVSSDELGRIPLHTQHEYSPFEQHLPPHNPSMPWYGNTSSGSTSSTLTSHYETRPISDNRYYSSGMDAIPPFSMQNTSYAQMGLNYTSAGQYIPPDSFNPIPAHSTGPMQTHVGPSTYGHHALPSHFPSDSQLRQTSPEDATYAMWSNAPSGFELDDWGTYLYNVRDMPRSPYDPPGGHHAQ</sequence>